<evidence type="ECO:0000256" key="2">
    <source>
        <dbReference type="ARBA" id="ARBA00023125"/>
    </source>
</evidence>
<keyword evidence="6" id="KW-1185">Reference proteome</keyword>
<proteinExistence type="predicted"/>
<evidence type="ECO:0000256" key="3">
    <source>
        <dbReference type="ARBA" id="ARBA00023163"/>
    </source>
</evidence>
<dbReference type="OrthoDB" id="635259at2"/>
<name>A0A368JUI5_9BACT</name>
<keyword evidence="1" id="KW-0805">Transcription regulation</keyword>
<keyword evidence="2" id="KW-0238">DNA-binding</keyword>
<feature type="domain" description="HTH araC/xylS-type" evidence="4">
    <location>
        <begin position="160"/>
        <end position="264"/>
    </location>
</feature>
<dbReference type="Gene3D" id="1.10.10.60">
    <property type="entry name" value="Homeodomain-like"/>
    <property type="match status" value="1"/>
</dbReference>
<dbReference type="RefSeq" id="WP_114405429.1">
    <property type="nucleotide sequence ID" value="NZ_QOWE01000005.1"/>
</dbReference>
<dbReference type="GO" id="GO:0043565">
    <property type="term" value="F:sequence-specific DNA binding"/>
    <property type="evidence" value="ECO:0007669"/>
    <property type="project" value="InterPro"/>
</dbReference>
<dbReference type="Proteomes" id="UP000253383">
    <property type="component" value="Unassembled WGS sequence"/>
</dbReference>
<dbReference type="InterPro" id="IPR050204">
    <property type="entry name" value="AraC_XylS_family_regulators"/>
</dbReference>
<evidence type="ECO:0000313" key="5">
    <source>
        <dbReference type="EMBL" id="RCR70263.1"/>
    </source>
</evidence>
<dbReference type="Pfam" id="PF12833">
    <property type="entry name" value="HTH_18"/>
    <property type="match status" value="1"/>
</dbReference>
<dbReference type="Pfam" id="PF20240">
    <property type="entry name" value="DUF6597"/>
    <property type="match status" value="1"/>
</dbReference>
<evidence type="ECO:0000313" key="6">
    <source>
        <dbReference type="Proteomes" id="UP000253383"/>
    </source>
</evidence>
<protein>
    <submittedName>
        <fullName evidence="5">AraC family transcriptional regulator</fullName>
    </submittedName>
</protein>
<evidence type="ECO:0000256" key="1">
    <source>
        <dbReference type="ARBA" id="ARBA00023015"/>
    </source>
</evidence>
<gene>
    <name evidence="5" type="ORF">DUE52_07820</name>
</gene>
<sequence length="281" mass="32950">MNTWYQEFKPSAALQPFVECYWLHHFETSGNEESPLQRCLPFGTLELIMHLDDNRAYALFDNQWHKLPQAFFAGLYQDAVQWKSVGTTRKFGIQLKPESLPQLFNVPAASLFNHFTDLESLFGKRMNRLVDSVYGLPDIQAVVSAAETFLLAQLRNLKAERNYVFEATRLIRKAKGNLSIEDLSTHLYVSKRQLERSFKEKYGTTPKMYQRIIRFRNAYESFQQETTLPNWLDVSHTFGYSDQAHFIREFRLFTNDAPTMVFNNQGHYYRVPGRQLIRTHA</sequence>
<dbReference type="PANTHER" id="PTHR46796">
    <property type="entry name" value="HTH-TYPE TRANSCRIPTIONAL ACTIVATOR RHAS-RELATED"/>
    <property type="match status" value="1"/>
</dbReference>
<organism evidence="5 6">
    <name type="scientific">Larkinella punicea</name>
    <dbReference type="NCBI Taxonomy" id="2315727"/>
    <lineage>
        <taxon>Bacteria</taxon>
        <taxon>Pseudomonadati</taxon>
        <taxon>Bacteroidota</taxon>
        <taxon>Cytophagia</taxon>
        <taxon>Cytophagales</taxon>
        <taxon>Spirosomataceae</taxon>
        <taxon>Larkinella</taxon>
    </lineage>
</organism>
<keyword evidence="3" id="KW-0804">Transcription</keyword>
<dbReference type="InterPro" id="IPR046532">
    <property type="entry name" value="DUF6597"/>
</dbReference>
<dbReference type="EMBL" id="QOWE01000005">
    <property type="protein sequence ID" value="RCR70263.1"/>
    <property type="molecule type" value="Genomic_DNA"/>
</dbReference>
<dbReference type="PROSITE" id="PS01124">
    <property type="entry name" value="HTH_ARAC_FAMILY_2"/>
    <property type="match status" value="1"/>
</dbReference>
<dbReference type="InterPro" id="IPR018060">
    <property type="entry name" value="HTH_AraC"/>
</dbReference>
<comment type="caution">
    <text evidence="5">The sequence shown here is derived from an EMBL/GenBank/DDBJ whole genome shotgun (WGS) entry which is preliminary data.</text>
</comment>
<evidence type="ECO:0000259" key="4">
    <source>
        <dbReference type="PROSITE" id="PS01124"/>
    </source>
</evidence>
<accession>A0A368JUI5</accession>
<dbReference type="GO" id="GO:0003700">
    <property type="term" value="F:DNA-binding transcription factor activity"/>
    <property type="evidence" value="ECO:0007669"/>
    <property type="project" value="InterPro"/>
</dbReference>
<dbReference type="SMART" id="SM00342">
    <property type="entry name" value="HTH_ARAC"/>
    <property type="match status" value="1"/>
</dbReference>
<reference evidence="5 6" key="1">
    <citation type="submission" date="2018-07" db="EMBL/GenBank/DDBJ databases">
        <title>Genome analysis of Larkinella rosea.</title>
        <authorList>
            <person name="Zhou Z."/>
            <person name="Wang G."/>
        </authorList>
    </citation>
    <scope>NUCLEOTIDE SEQUENCE [LARGE SCALE GENOMIC DNA]</scope>
    <source>
        <strain evidence="6">zzj9</strain>
    </source>
</reference>
<dbReference type="AlphaFoldDB" id="A0A368JUI5"/>
<dbReference type="PANTHER" id="PTHR46796:SF13">
    <property type="entry name" value="HTH-TYPE TRANSCRIPTIONAL ACTIVATOR RHAS"/>
    <property type="match status" value="1"/>
</dbReference>